<gene>
    <name evidence="9" type="ORF">M231_02730</name>
</gene>
<feature type="transmembrane region" description="Helical" evidence="8">
    <location>
        <begin position="228"/>
        <end position="248"/>
    </location>
</feature>
<keyword evidence="4 8" id="KW-0812">Transmembrane</keyword>
<organism evidence="9 10">
    <name type="scientific">Tremella mesenterica</name>
    <name type="common">Jelly fungus</name>
    <dbReference type="NCBI Taxonomy" id="5217"/>
    <lineage>
        <taxon>Eukaryota</taxon>
        <taxon>Fungi</taxon>
        <taxon>Dikarya</taxon>
        <taxon>Basidiomycota</taxon>
        <taxon>Agaricomycotina</taxon>
        <taxon>Tremellomycetes</taxon>
        <taxon>Tremellales</taxon>
        <taxon>Tremellaceae</taxon>
        <taxon>Tremella</taxon>
    </lineage>
</organism>
<dbReference type="PANTHER" id="PTHR10332">
    <property type="entry name" value="EQUILIBRATIVE NUCLEOSIDE TRANSPORTER"/>
    <property type="match status" value="1"/>
</dbReference>
<evidence type="ECO:0000256" key="7">
    <source>
        <dbReference type="SAM" id="MobiDB-lite"/>
    </source>
</evidence>
<feature type="transmembrane region" description="Helical" evidence="8">
    <location>
        <begin position="184"/>
        <end position="208"/>
    </location>
</feature>
<dbReference type="VEuPathDB" id="FungiDB:TREMEDRAFT_43819"/>
<evidence type="ECO:0000256" key="2">
    <source>
        <dbReference type="ARBA" id="ARBA00007965"/>
    </source>
</evidence>
<evidence type="ECO:0000256" key="3">
    <source>
        <dbReference type="ARBA" id="ARBA00022448"/>
    </source>
</evidence>
<comment type="subcellular location">
    <subcellularLocation>
        <location evidence="1">Membrane</location>
        <topology evidence="1">Multi-pass membrane protein</topology>
    </subcellularLocation>
</comment>
<evidence type="ECO:0000256" key="1">
    <source>
        <dbReference type="ARBA" id="ARBA00004141"/>
    </source>
</evidence>
<evidence type="ECO:0000256" key="4">
    <source>
        <dbReference type="ARBA" id="ARBA00022692"/>
    </source>
</evidence>
<dbReference type="InterPro" id="IPR002259">
    <property type="entry name" value="Eqnu_transpt"/>
</dbReference>
<dbReference type="Proteomes" id="UP000289152">
    <property type="component" value="Unassembled WGS sequence"/>
</dbReference>
<dbReference type="PIRSF" id="PIRSF016379">
    <property type="entry name" value="ENT"/>
    <property type="match status" value="1"/>
</dbReference>
<keyword evidence="10" id="KW-1185">Reference proteome</keyword>
<evidence type="ECO:0008006" key="11">
    <source>
        <dbReference type="Google" id="ProtNLM"/>
    </source>
</evidence>
<feature type="transmembrane region" description="Helical" evidence="8">
    <location>
        <begin position="50"/>
        <end position="74"/>
    </location>
</feature>
<feature type="transmembrane region" description="Helical" evidence="8">
    <location>
        <begin position="356"/>
        <end position="380"/>
    </location>
</feature>
<dbReference type="GO" id="GO:0015205">
    <property type="term" value="F:nucleobase transmembrane transporter activity"/>
    <property type="evidence" value="ECO:0007669"/>
    <property type="project" value="TreeGrafter"/>
</dbReference>
<reference evidence="9 10" key="1">
    <citation type="submission" date="2016-06" db="EMBL/GenBank/DDBJ databases">
        <title>Evolution of pathogenesis and genome organization in the Tremellales.</title>
        <authorList>
            <person name="Cuomo C."/>
            <person name="Litvintseva A."/>
            <person name="Heitman J."/>
            <person name="Chen Y."/>
            <person name="Sun S."/>
            <person name="Springer D."/>
            <person name="Dromer F."/>
            <person name="Young S."/>
            <person name="Zeng Q."/>
            <person name="Chapman S."/>
            <person name="Gujja S."/>
            <person name="Saif S."/>
            <person name="Birren B."/>
        </authorList>
    </citation>
    <scope>NUCLEOTIDE SEQUENCE [LARGE SCALE GENOMIC DNA]</scope>
    <source>
        <strain evidence="9 10">ATCC 28783</strain>
    </source>
</reference>
<dbReference type="GO" id="GO:0005886">
    <property type="term" value="C:plasma membrane"/>
    <property type="evidence" value="ECO:0007669"/>
    <property type="project" value="TreeGrafter"/>
</dbReference>
<evidence type="ECO:0000256" key="8">
    <source>
        <dbReference type="SAM" id="Phobius"/>
    </source>
</evidence>
<name>A0A4Q1BPU0_TREME</name>
<dbReference type="OrthoDB" id="10261753at2759"/>
<keyword evidence="3" id="KW-0813">Transport</keyword>
<feature type="region of interest" description="Disordered" evidence="7">
    <location>
        <begin position="1"/>
        <end position="37"/>
    </location>
</feature>
<evidence type="ECO:0000256" key="6">
    <source>
        <dbReference type="ARBA" id="ARBA00023136"/>
    </source>
</evidence>
<feature type="transmembrane region" description="Helical" evidence="8">
    <location>
        <begin position="144"/>
        <end position="163"/>
    </location>
</feature>
<dbReference type="PANTHER" id="PTHR10332:SF88">
    <property type="entry name" value="EQUILIBRATIVE NUCLEOSIDE TRANSPORTER 1, ISOFORM A"/>
    <property type="match status" value="1"/>
</dbReference>
<feature type="transmembrane region" description="Helical" evidence="8">
    <location>
        <begin position="430"/>
        <end position="449"/>
    </location>
</feature>
<dbReference type="GO" id="GO:0000329">
    <property type="term" value="C:fungal-type vacuole membrane"/>
    <property type="evidence" value="ECO:0007669"/>
    <property type="project" value="TreeGrafter"/>
</dbReference>
<keyword evidence="5 8" id="KW-1133">Transmembrane helix</keyword>
<feature type="transmembrane region" description="Helical" evidence="8">
    <location>
        <begin position="86"/>
        <end position="106"/>
    </location>
</feature>
<comment type="similarity">
    <text evidence="2">Belongs to the SLC29A/ENT transporter (TC 2.A.57) family.</text>
</comment>
<dbReference type="InParanoid" id="A0A4Q1BPU0"/>
<sequence length="454" mass="48817">MTQALNNVRSLLLGPSGSKPPDYRAVPSSPESELLGEADKPKRQDGMVYFCFWIMGAGCLLTWSALMCTFPYLVQLFPPDSTRGRNLPSTLSSFYCFGLVVFMGLAQNGVGRGSPSKRLNWSSSLLLISSILFTFPLLPLLLPHLTSTLLLLVLIAFTLLFAHATSYFQSSVLGLSSLWGSSQVLAVMSGQGGVAVLVSFAQLSLAVLAAFRPSSGEEEGKMGLVPSVGLWILTSLGAGLCLLAFRYLSRRPEYERVVELVSNREETKGDGEGILGGVLRKNALVYVAVAYTFAVTLSVFPAITTTITSTHHPTPRLLQPDVFIPLHFLIFNLGDYIGRTYLPLIPSILITSHPRILILALSRTLFIPLFLACNTSTTIPLINSDILYFLIALTCGLSNGYIGSMCMIVATTPSLNPRISEEEKDFAGTLGAFFLVGGLALGSVASFGVKGLVG</sequence>
<dbReference type="Pfam" id="PF01733">
    <property type="entry name" value="Nucleoside_tran"/>
    <property type="match status" value="1"/>
</dbReference>
<evidence type="ECO:0000313" key="9">
    <source>
        <dbReference type="EMBL" id="RXK39935.1"/>
    </source>
</evidence>
<dbReference type="STRING" id="5217.A0A4Q1BPU0"/>
<comment type="caution">
    <text evidence="9">The sequence shown here is derived from an EMBL/GenBank/DDBJ whole genome shotgun (WGS) entry which is preliminary data.</text>
</comment>
<feature type="transmembrane region" description="Helical" evidence="8">
    <location>
        <begin position="283"/>
        <end position="303"/>
    </location>
</feature>
<keyword evidence="6 8" id="KW-0472">Membrane</keyword>
<feature type="transmembrane region" description="Helical" evidence="8">
    <location>
        <begin position="118"/>
        <end position="138"/>
    </location>
</feature>
<dbReference type="AlphaFoldDB" id="A0A4Q1BPU0"/>
<feature type="transmembrane region" description="Helical" evidence="8">
    <location>
        <begin position="386"/>
        <end position="410"/>
    </location>
</feature>
<dbReference type="EMBL" id="SDIL01000024">
    <property type="protein sequence ID" value="RXK39935.1"/>
    <property type="molecule type" value="Genomic_DNA"/>
</dbReference>
<protein>
    <recommendedName>
        <fullName evidence="11">Solute carrier family 29 (Equilibrative nucleoside transporter), member 1/2/3</fullName>
    </recommendedName>
</protein>
<evidence type="ECO:0000313" key="10">
    <source>
        <dbReference type="Proteomes" id="UP000289152"/>
    </source>
</evidence>
<proteinExistence type="inferred from homology"/>
<dbReference type="GO" id="GO:0034257">
    <property type="term" value="F:nicotinamide riboside transmembrane transporter activity"/>
    <property type="evidence" value="ECO:0007669"/>
    <property type="project" value="TreeGrafter"/>
</dbReference>
<evidence type="ECO:0000256" key="5">
    <source>
        <dbReference type="ARBA" id="ARBA00022989"/>
    </source>
</evidence>
<accession>A0A4Q1BPU0</accession>